<dbReference type="GO" id="GO:0015074">
    <property type="term" value="P:DNA integration"/>
    <property type="evidence" value="ECO:0007669"/>
    <property type="project" value="InterPro"/>
</dbReference>
<accession>A0A7H8MY92</accession>
<evidence type="ECO:0000256" key="3">
    <source>
        <dbReference type="SAM" id="MobiDB-lite"/>
    </source>
</evidence>
<dbReference type="Gene3D" id="1.10.150.130">
    <property type="match status" value="1"/>
</dbReference>
<feature type="region of interest" description="Disordered" evidence="3">
    <location>
        <begin position="119"/>
        <end position="144"/>
    </location>
</feature>
<sequence length="432" mass="49944">MPENEGAERDLSALELPQWGRLRETGDPWDPYQLIDKDGRVCAEAQAFFKDLQAAGREDTTLRSYALDLLRWLRFLWVLDIRWDRATSVEARDFMRWMLLADKPVRVHWRLQLRPQTAAPKGPGAVVRRPPPGTLNPVTGKSSPGVKYAAATRAHCETVMRTFYDFHLREGTGPIINPFPLDRSRQASRANTHHNPMERFKHERTGRYRPKVPKRIPRRIPDEMFNAIFAALKYNRDRAMLAFWVSTGVRAEELLTSTNRDALPGEQVIGVIRKGTRDYQRVPTSPDAFVWLRLAQEEAWRRGVPRGRNAPLWWTLRRPWRPLEYPAARAMFIRVQELLGSNWSLHDLRHTATYRMTSDPLVRLTDVQWVLAHKQLTTLQIYLTPDSDEIVGHMLAHHARQEKKATEQPRPPLPAPGYDPASMDVLFGRPNS</sequence>
<dbReference type="PANTHER" id="PTHR30349:SF81">
    <property type="entry name" value="TYROSINE RECOMBINASE XERC"/>
    <property type="match status" value="1"/>
</dbReference>
<feature type="region of interest" description="Disordered" evidence="3">
    <location>
        <begin position="397"/>
        <end position="432"/>
    </location>
</feature>
<dbReference type="InterPro" id="IPR011010">
    <property type="entry name" value="DNA_brk_join_enz"/>
</dbReference>
<dbReference type="GO" id="GO:0003677">
    <property type="term" value="F:DNA binding"/>
    <property type="evidence" value="ECO:0007669"/>
    <property type="project" value="UniProtKB-KW"/>
</dbReference>
<dbReference type="RefSeq" id="WP_176145312.1">
    <property type="nucleotide sequence ID" value="NZ_CP054926.1"/>
</dbReference>
<feature type="domain" description="Tyr recombinase" evidence="4">
    <location>
        <begin position="215"/>
        <end position="395"/>
    </location>
</feature>
<dbReference type="Gene3D" id="1.10.443.10">
    <property type="entry name" value="Intergrase catalytic core"/>
    <property type="match status" value="1"/>
</dbReference>
<dbReference type="GO" id="GO:0006310">
    <property type="term" value="P:DNA recombination"/>
    <property type="evidence" value="ECO:0007669"/>
    <property type="project" value="UniProtKB-KW"/>
</dbReference>
<evidence type="ECO:0000313" key="5">
    <source>
        <dbReference type="EMBL" id="QKW47165.1"/>
    </source>
</evidence>
<evidence type="ECO:0000256" key="1">
    <source>
        <dbReference type="ARBA" id="ARBA00023125"/>
    </source>
</evidence>
<dbReference type="Pfam" id="PF00589">
    <property type="entry name" value="Phage_integrase"/>
    <property type="match status" value="1"/>
</dbReference>
<dbReference type="InterPro" id="IPR050090">
    <property type="entry name" value="Tyrosine_recombinase_XerCD"/>
</dbReference>
<dbReference type="InterPro" id="IPR013762">
    <property type="entry name" value="Integrase-like_cat_sf"/>
</dbReference>
<evidence type="ECO:0000256" key="2">
    <source>
        <dbReference type="ARBA" id="ARBA00023172"/>
    </source>
</evidence>
<dbReference type="PANTHER" id="PTHR30349">
    <property type="entry name" value="PHAGE INTEGRASE-RELATED"/>
    <property type="match status" value="1"/>
</dbReference>
<dbReference type="InterPro" id="IPR002104">
    <property type="entry name" value="Integrase_catalytic"/>
</dbReference>
<evidence type="ECO:0000313" key="6">
    <source>
        <dbReference type="Proteomes" id="UP000509345"/>
    </source>
</evidence>
<dbReference type="GeneID" id="87636314"/>
<dbReference type="CDD" id="cd00397">
    <property type="entry name" value="DNA_BRE_C"/>
    <property type="match status" value="1"/>
</dbReference>
<name>A0A7H8MY92_STRMI</name>
<dbReference type="PROSITE" id="PS51898">
    <property type="entry name" value="TYR_RECOMBINASE"/>
    <property type="match status" value="1"/>
</dbReference>
<keyword evidence="1" id="KW-0238">DNA-binding</keyword>
<dbReference type="AlphaFoldDB" id="A0A7H8MY92"/>
<gene>
    <name evidence="5" type="ORF">HUT09_34075</name>
</gene>
<keyword evidence="2" id="KW-0233">DNA recombination</keyword>
<dbReference type="Proteomes" id="UP000509345">
    <property type="component" value="Chromosome"/>
</dbReference>
<reference evidence="5 6" key="1">
    <citation type="submission" date="2020-06" db="EMBL/GenBank/DDBJ databases">
        <title>Genome mining for natural products.</title>
        <authorList>
            <person name="Zhang B."/>
            <person name="Shi J."/>
            <person name="Ge H."/>
        </authorList>
    </citation>
    <scope>NUCLEOTIDE SEQUENCE [LARGE SCALE GENOMIC DNA]</scope>
    <source>
        <strain evidence="5 6">NA06532</strain>
    </source>
</reference>
<organism evidence="5 6">
    <name type="scientific">Streptomyces microflavus</name>
    <name type="common">Streptomyces lipmanii</name>
    <dbReference type="NCBI Taxonomy" id="1919"/>
    <lineage>
        <taxon>Bacteria</taxon>
        <taxon>Bacillati</taxon>
        <taxon>Actinomycetota</taxon>
        <taxon>Actinomycetes</taxon>
        <taxon>Kitasatosporales</taxon>
        <taxon>Streptomycetaceae</taxon>
        <taxon>Streptomyces</taxon>
    </lineage>
</organism>
<dbReference type="SUPFAM" id="SSF56349">
    <property type="entry name" value="DNA breaking-rejoining enzymes"/>
    <property type="match status" value="1"/>
</dbReference>
<protein>
    <submittedName>
        <fullName evidence="5">Site-specific integrase</fullName>
    </submittedName>
</protein>
<dbReference type="InterPro" id="IPR010998">
    <property type="entry name" value="Integrase_recombinase_N"/>
</dbReference>
<dbReference type="EMBL" id="CP054926">
    <property type="protein sequence ID" value="QKW47165.1"/>
    <property type="molecule type" value="Genomic_DNA"/>
</dbReference>
<evidence type="ECO:0000259" key="4">
    <source>
        <dbReference type="PROSITE" id="PS51898"/>
    </source>
</evidence>
<proteinExistence type="predicted"/>